<dbReference type="AlphaFoldDB" id="A0A9D3VYP4"/>
<proteinExistence type="predicted"/>
<reference evidence="2 3" key="1">
    <citation type="journal article" date="2021" name="Plant Biotechnol. J.">
        <title>Multi-omics assisted identification of the key and species-specific regulatory components of drought-tolerant mechanisms in Gossypium stocksii.</title>
        <authorList>
            <person name="Yu D."/>
            <person name="Ke L."/>
            <person name="Zhang D."/>
            <person name="Wu Y."/>
            <person name="Sun Y."/>
            <person name="Mei J."/>
            <person name="Sun J."/>
            <person name="Sun Y."/>
        </authorList>
    </citation>
    <scope>NUCLEOTIDE SEQUENCE [LARGE SCALE GENOMIC DNA]</scope>
    <source>
        <strain evidence="3">cv. E1</strain>
        <tissue evidence="2">Leaf</tissue>
    </source>
</reference>
<feature type="transmembrane region" description="Helical" evidence="1">
    <location>
        <begin position="123"/>
        <end position="141"/>
    </location>
</feature>
<organism evidence="2 3">
    <name type="scientific">Gossypium stocksii</name>
    <dbReference type="NCBI Taxonomy" id="47602"/>
    <lineage>
        <taxon>Eukaryota</taxon>
        <taxon>Viridiplantae</taxon>
        <taxon>Streptophyta</taxon>
        <taxon>Embryophyta</taxon>
        <taxon>Tracheophyta</taxon>
        <taxon>Spermatophyta</taxon>
        <taxon>Magnoliopsida</taxon>
        <taxon>eudicotyledons</taxon>
        <taxon>Gunneridae</taxon>
        <taxon>Pentapetalae</taxon>
        <taxon>rosids</taxon>
        <taxon>malvids</taxon>
        <taxon>Malvales</taxon>
        <taxon>Malvaceae</taxon>
        <taxon>Malvoideae</taxon>
        <taxon>Gossypium</taxon>
    </lineage>
</organism>
<comment type="caution">
    <text evidence="2">The sequence shown here is derived from an EMBL/GenBank/DDBJ whole genome shotgun (WGS) entry which is preliminary data.</text>
</comment>
<keyword evidence="1" id="KW-0812">Transmembrane</keyword>
<keyword evidence="3" id="KW-1185">Reference proteome</keyword>
<evidence type="ECO:0000313" key="3">
    <source>
        <dbReference type="Proteomes" id="UP000828251"/>
    </source>
</evidence>
<protein>
    <submittedName>
        <fullName evidence="2">Uncharacterized protein</fullName>
    </submittedName>
</protein>
<gene>
    <name evidence="2" type="ORF">J1N35_009627</name>
</gene>
<dbReference type="EMBL" id="JAIQCV010000004">
    <property type="protein sequence ID" value="KAH1105859.1"/>
    <property type="molecule type" value="Genomic_DNA"/>
</dbReference>
<accession>A0A9D3VYP4</accession>
<feature type="transmembrane region" description="Helical" evidence="1">
    <location>
        <begin position="39"/>
        <end position="59"/>
    </location>
</feature>
<evidence type="ECO:0000256" key="1">
    <source>
        <dbReference type="SAM" id="Phobius"/>
    </source>
</evidence>
<sequence length="199" mass="22120">MPWTDNSYSSLILSFLCGQWLSSKELPLALSIVSPFLELVLSGCRSLLAVTIGILLFLLTSFSDMGNVSAENVSWYLSDYPYDNTICRKKECLTCKLPMFIVLVSYLLVPSIAAYAINVLPALVIIVGISFVAFIGLVLAGRLKELKVVYILTDSYVVKETMKLESDVLIYPKQSCLDRTSTREDFAMLIIKLLDKPGN</sequence>
<keyword evidence="1" id="KW-0472">Membrane</keyword>
<feature type="transmembrane region" description="Helical" evidence="1">
    <location>
        <begin position="97"/>
        <end position="117"/>
    </location>
</feature>
<evidence type="ECO:0000313" key="2">
    <source>
        <dbReference type="EMBL" id="KAH1105859.1"/>
    </source>
</evidence>
<keyword evidence="1" id="KW-1133">Transmembrane helix</keyword>
<dbReference type="Proteomes" id="UP000828251">
    <property type="component" value="Unassembled WGS sequence"/>
</dbReference>
<dbReference type="OrthoDB" id="5977743at2759"/>
<name>A0A9D3VYP4_9ROSI</name>